<evidence type="ECO:0000313" key="8">
    <source>
        <dbReference type="EMBL" id="MBB3167950.1"/>
    </source>
</evidence>
<feature type="transmembrane region" description="Helical" evidence="6">
    <location>
        <begin position="104"/>
        <end position="123"/>
    </location>
</feature>
<keyword evidence="5 6" id="KW-0472">Membrane</keyword>
<accession>A0A839UN26</accession>
<reference evidence="8 9" key="1">
    <citation type="submission" date="2020-08" db="EMBL/GenBank/DDBJ databases">
        <title>Genomic Encyclopedia of Type Strains, Phase III (KMG-III): the genomes of soil and plant-associated and newly described type strains.</title>
        <authorList>
            <person name="Whitman W."/>
        </authorList>
    </citation>
    <scope>NUCLEOTIDE SEQUENCE [LARGE SCALE GENOMIC DNA]</scope>
    <source>
        <strain evidence="8 9">CECT 8571</strain>
    </source>
</reference>
<organism evidence="8 9">
    <name type="scientific">Simiduia aestuariiviva</name>
    <dbReference type="NCBI Taxonomy" id="1510459"/>
    <lineage>
        <taxon>Bacteria</taxon>
        <taxon>Pseudomonadati</taxon>
        <taxon>Pseudomonadota</taxon>
        <taxon>Gammaproteobacteria</taxon>
        <taxon>Cellvibrionales</taxon>
        <taxon>Cellvibrionaceae</taxon>
        <taxon>Simiduia</taxon>
    </lineage>
</organism>
<evidence type="ECO:0000256" key="1">
    <source>
        <dbReference type="ARBA" id="ARBA00004651"/>
    </source>
</evidence>
<evidence type="ECO:0000256" key="6">
    <source>
        <dbReference type="SAM" id="Phobius"/>
    </source>
</evidence>
<evidence type="ECO:0000259" key="7">
    <source>
        <dbReference type="Pfam" id="PF06271"/>
    </source>
</evidence>
<feature type="transmembrane region" description="Helical" evidence="6">
    <location>
        <begin position="54"/>
        <end position="75"/>
    </location>
</feature>
<comment type="subcellular location">
    <subcellularLocation>
        <location evidence="1">Cell membrane</location>
        <topology evidence="1">Multi-pass membrane protein</topology>
    </subcellularLocation>
</comment>
<feature type="transmembrane region" description="Helical" evidence="6">
    <location>
        <begin position="21"/>
        <end position="42"/>
    </location>
</feature>
<evidence type="ECO:0000256" key="2">
    <source>
        <dbReference type="ARBA" id="ARBA00022475"/>
    </source>
</evidence>
<gene>
    <name evidence="8" type="ORF">FHS30_001126</name>
</gene>
<name>A0A839UN26_9GAMM</name>
<dbReference type="EMBL" id="JACHXZ010000001">
    <property type="protein sequence ID" value="MBB3167950.1"/>
    <property type="molecule type" value="Genomic_DNA"/>
</dbReference>
<protein>
    <submittedName>
        <fullName evidence="8">Putative RDD family membrane protein YckC</fullName>
    </submittedName>
</protein>
<feature type="domain" description="RDD" evidence="7">
    <location>
        <begin position="6"/>
        <end position="138"/>
    </location>
</feature>
<sequence>MTTPQYPSLLRRLGAMFYDTILVAAVSLAYGAVFLWAKVAWFDYTIPADEKANLGWTGFIGWLLLLAMYFSFFWVRSGQTLGMKTWRITVVDLQGQRINLRTALLRWCLAWISLALAGIGYWWSIIDKDSQTLHDLISKSRTQLIQK</sequence>
<dbReference type="PANTHER" id="PTHR36115:SF10">
    <property type="entry name" value="RDD DOMAIN-CONTAINING PROTEIN"/>
    <property type="match status" value="1"/>
</dbReference>
<dbReference type="InterPro" id="IPR010432">
    <property type="entry name" value="RDD"/>
</dbReference>
<dbReference type="AlphaFoldDB" id="A0A839UN26"/>
<evidence type="ECO:0000313" key="9">
    <source>
        <dbReference type="Proteomes" id="UP000559987"/>
    </source>
</evidence>
<keyword evidence="9" id="KW-1185">Reference proteome</keyword>
<dbReference type="PANTHER" id="PTHR36115">
    <property type="entry name" value="PROLINE-RICH ANTIGEN HOMOLOG-RELATED"/>
    <property type="match status" value="1"/>
</dbReference>
<proteinExistence type="predicted"/>
<dbReference type="InterPro" id="IPR051791">
    <property type="entry name" value="Pra-immunoreactive"/>
</dbReference>
<evidence type="ECO:0000256" key="4">
    <source>
        <dbReference type="ARBA" id="ARBA00022989"/>
    </source>
</evidence>
<evidence type="ECO:0000256" key="3">
    <source>
        <dbReference type="ARBA" id="ARBA00022692"/>
    </source>
</evidence>
<dbReference type="Pfam" id="PF06271">
    <property type="entry name" value="RDD"/>
    <property type="match status" value="1"/>
</dbReference>
<keyword evidence="3 6" id="KW-0812">Transmembrane</keyword>
<keyword evidence="2" id="KW-1003">Cell membrane</keyword>
<dbReference type="RefSeq" id="WP_183909092.1">
    <property type="nucleotide sequence ID" value="NZ_JACHXZ010000001.1"/>
</dbReference>
<keyword evidence="4 6" id="KW-1133">Transmembrane helix</keyword>
<dbReference type="Proteomes" id="UP000559987">
    <property type="component" value="Unassembled WGS sequence"/>
</dbReference>
<dbReference type="GO" id="GO:0005886">
    <property type="term" value="C:plasma membrane"/>
    <property type="evidence" value="ECO:0007669"/>
    <property type="project" value="UniProtKB-SubCell"/>
</dbReference>
<comment type="caution">
    <text evidence="8">The sequence shown here is derived from an EMBL/GenBank/DDBJ whole genome shotgun (WGS) entry which is preliminary data.</text>
</comment>
<evidence type="ECO:0000256" key="5">
    <source>
        <dbReference type="ARBA" id="ARBA00023136"/>
    </source>
</evidence>